<feature type="domain" description="Glutamine amidotransferase" evidence="1">
    <location>
        <begin position="64"/>
        <end position="202"/>
    </location>
</feature>
<protein>
    <recommendedName>
        <fullName evidence="1">Glutamine amidotransferase domain-containing protein</fullName>
    </recommendedName>
</protein>
<dbReference type="InterPro" id="IPR029062">
    <property type="entry name" value="Class_I_gatase-like"/>
</dbReference>
<dbReference type="RefSeq" id="WP_207576322.1">
    <property type="nucleotide sequence ID" value="NZ_LQOQ01000020.1"/>
</dbReference>
<dbReference type="Pfam" id="PF00117">
    <property type="entry name" value="GATase"/>
    <property type="match status" value="1"/>
</dbReference>
<dbReference type="Gene3D" id="3.40.50.880">
    <property type="match status" value="1"/>
</dbReference>
<name>A0A7I7Y212_9MYCO</name>
<gene>
    <name evidence="2" type="ORF">MCNF_42510</name>
</gene>
<dbReference type="PROSITE" id="PS51273">
    <property type="entry name" value="GATASE_TYPE_1"/>
    <property type="match status" value="1"/>
</dbReference>
<dbReference type="CDD" id="cd01741">
    <property type="entry name" value="GATase1_1"/>
    <property type="match status" value="1"/>
</dbReference>
<dbReference type="AlphaFoldDB" id="A0A7I7Y212"/>
<dbReference type="SUPFAM" id="SSF52317">
    <property type="entry name" value="Class I glutamine amidotransferase-like"/>
    <property type="match status" value="1"/>
</dbReference>
<reference evidence="2" key="1">
    <citation type="journal article" date="2019" name="Emerg. Microbes Infect.">
        <title>Comprehensive subspecies identification of 175 nontuberculous mycobacteria species based on 7547 genomic profiles.</title>
        <authorList>
            <person name="Matsumoto Y."/>
            <person name="Kinjo T."/>
            <person name="Motooka D."/>
            <person name="Nabeya D."/>
            <person name="Jung N."/>
            <person name="Uechi K."/>
            <person name="Horii T."/>
            <person name="Iida T."/>
            <person name="Fujita J."/>
            <person name="Nakamura S."/>
        </authorList>
    </citation>
    <scope>NUCLEOTIDE SEQUENCE [LARGE SCALE GENOMIC DNA]</scope>
    <source>
        <strain evidence="2">JCM 13671</strain>
    </source>
</reference>
<evidence type="ECO:0000313" key="3">
    <source>
        <dbReference type="Proteomes" id="UP000466931"/>
    </source>
</evidence>
<dbReference type="PANTHER" id="PTHR42695:SF5">
    <property type="entry name" value="GLUTAMINE AMIDOTRANSFERASE YLR126C-RELATED"/>
    <property type="match status" value="1"/>
</dbReference>
<organism evidence="2 3">
    <name type="scientific">Mycolicibacterium confluentis</name>
    <dbReference type="NCBI Taxonomy" id="28047"/>
    <lineage>
        <taxon>Bacteria</taxon>
        <taxon>Bacillati</taxon>
        <taxon>Actinomycetota</taxon>
        <taxon>Actinomycetes</taxon>
        <taxon>Mycobacteriales</taxon>
        <taxon>Mycobacteriaceae</taxon>
        <taxon>Mycolicibacterium</taxon>
    </lineage>
</organism>
<dbReference type="InterPro" id="IPR044992">
    <property type="entry name" value="ChyE-like"/>
</dbReference>
<dbReference type="InterPro" id="IPR017926">
    <property type="entry name" value="GATASE"/>
</dbReference>
<sequence>MSGVTAEAQQRGEVLMPSMGEPTILVVNHPLISDPGLFRPIVENRGYAIEEVDYSLDQRPARPIGEYAAMVVMGGSPQVDEEDKHPWLVTEKAAIREAVDNGTPYLGVCFGAQLLADVAGGVVRPATVPRHGWGDVVRCGGADGDPVFGGLPTVFRTVVWQHYEIECPPNATQMARSATALHGFRIDGKPAWGTQFHPEAGPVEIRSWIDSLNSVDEITSDAAELVLAEAEVYHRQQLLLSDTICGAFLRVVDERSNASQLRLGASNCELSIDD</sequence>
<accession>A0A7I7Y212</accession>
<reference evidence="2" key="2">
    <citation type="submission" date="2020-02" db="EMBL/GenBank/DDBJ databases">
        <authorList>
            <person name="Matsumoto Y."/>
            <person name="Motooka D."/>
            <person name="Nakamura S."/>
        </authorList>
    </citation>
    <scope>NUCLEOTIDE SEQUENCE</scope>
    <source>
        <strain evidence="2">JCM 13671</strain>
    </source>
</reference>
<keyword evidence="3" id="KW-1185">Reference proteome</keyword>
<dbReference type="Proteomes" id="UP000466931">
    <property type="component" value="Chromosome"/>
</dbReference>
<evidence type="ECO:0000259" key="1">
    <source>
        <dbReference type="Pfam" id="PF00117"/>
    </source>
</evidence>
<evidence type="ECO:0000313" key="2">
    <source>
        <dbReference type="EMBL" id="BBZ35646.1"/>
    </source>
</evidence>
<proteinExistence type="predicted"/>
<dbReference type="PANTHER" id="PTHR42695">
    <property type="entry name" value="GLUTAMINE AMIDOTRANSFERASE YLR126C-RELATED"/>
    <property type="match status" value="1"/>
</dbReference>
<dbReference type="GO" id="GO:0005829">
    <property type="term" value="C:cytosol"/>
    <property type="evidence" value="ECO:0007669"/>
    <property type="project" value="TreeGrafter"/>
</dbReference>
<dbReference type="EMBL" id="AP022612">
    <property type="protein sequence ID" value="BBZ35646.1"/>
    <property type="molecule type" value="Genomic_DNA"/>
</dbReference>